<name>A0ABT8LFA1_9BACT</name>
<dbReference type="Proteomes" id="UP001172083">
    <property type="component" value="Unassembled WGS sequence"/>
</dbReference>
<keyword evidence="4" id="KW-1185">Reference proteome</keyword>
<keyword evidence="1" id="KW-0472">Membrane</keyword>
<gene>
    <name evidence="3" type="ORF">QQ020_30605</name>
</gene>
<feature type="domain" description="CAAX prenyl protease 2/Lysostaphin resistance protein A-like" evidence="2">
    <location>
        <begin position="140"/>
        <end position="232"/>
    </location>
</feature>
<sequence length="295" mass="32917">MDEIQVNPLIKHGWLRVIVMIIPYTLVVGLFQLAGLLLISQVKGKDFMELINQLENNRGDLSQFLVIQLFTLIGALLVIWAFRKVIDRRSLHSLGFSLRKKGKDIFLGILIGAVTMMAGSLILWAMGLLEITDAGFIASTFLTSLILCIAIALNEEILVRGYVLNNFMMSFNKYVALILSALLFAILHIFNPNTSVLGMFNLFLAGILLGASYIYTKNLWFPVALHFSWNFFQGPVFGFHVSGLDMNAVIIQKPQEEQLFSGGTFGFEGSILATILSLVMIAWVVYNFRGQEAKA</sequence>
<comment type="caution">
    <text evidence="3">The sequence shown here is derived from an EMBL/GenBank/DDBJ whole genome shotgun (WGS) entry which is preliminary data.</text>
</comment>
<evidence type="ECO:0000256" key="1">
    <source>
        <dbReference type="SAM" id="Phobius"/>
    </source>
</evidence>
<reference evidence="3" key="1">
    <citation type="submission" date="2023-06" db="EMBL/GenBank/DDBJ databases">
        <title>Genomic of Agaribacillus aureum.</title>
        <authorList>
            <person name="Wang G."/>
        </authorList>
    </citation>
    <scope>NUCLEOTIDE SEQUENCE</scope>
    <source>
        <strain evidence="3">BMA12</strain>
    </source>
</reference>
<dbReference type="InterPro" id="IPR003675">
    <property type="entry name" value="Rce1/LyrA-like_dom"/>
</dbReference>
<dbReference type="EC" id="3.4.-.-" evidence="3"/>
<feature type="transmembrane region" description="Helical" evidence="1">
    <location>
        <begin position="134"/>
        <end position="153"/>
    </location>
</feature>
<keyword evidence="3" id="KW-0645">Protease</keyword>
<feature type="transmembrane region" description="Helical" evidence="1">
    <location>
        <begin position="174"/>
        <end position="190"/>
    </location>
</feature>
<accession>A0ABT8LFA1</accession>
<dbReference type="PANTHER" id="PTHR39430">
    <property type="entry name" value="MEMBRANE-ASSOCIATED PROTEASE-RELATED"/>
    <property type="match status" value="1"/>
</dbReference>
<feature type="transmembrane region" description="Helical" evidence="1">
    <location>
        <begin position="271"/>
        <end position="288"/>
    </location>
</feature>
<keyword evidence="3" id="KW-0482">Metalloprotease</keyword>
<feature type="transmembrane region" description="Helical" evidence="1">
    <location>
        <begin position="227"/>
        <end position="251"/>
    </location>
</feature>
<feature type="transmembrane region" description="Helical" evidence="1">
    <location>
        <begin position="21"/>
        <end position="41"/>
    </location>
</feature>
<feature type="transmembrane region" description="Helical" evidence="1">
    <location>
        <begin position="104"/>
        <end position="128"/>
    </location>
</feature>
<keyword evidence="3" id="KW-0378">Hydrolase</keyword>
<keyword evidence="1" id="KW-0812">Transmembrane</keyword>
<proteinExistence type="predicted"/>
<feature type="transmembrane region" description="Helical" evidence="1">
    <location>
        <begin position="196"/>
        <end position="215"/>
    </location>
</feature>
<evidence type="ECO:0000313" key="3">
    <source>
        <dbReference type="EMBL" id="MDN5216459.1"/>
    </source>
</evidence>
<protein>
    <submittedName>
        <fullName evidence="3">CPBP family intramembrane metalloprotease</fullName>
        <ecNumber evidence="3">3.4.-.-</ecNumber>
    </submittedName>
</protein>
<dbReference type="Pfam" id="PF02517">
    <property type="entry name" value="Rce1-like"/>
    <property type="match status" value="1"/>
</dbReference>
<feature type="transmembrane region" description="Helical" evidence="1">
    <location>
        <begin position="61"/>
        <end position="83"/>
    </location>
</feature>
<keyword evidence="1" id="KW-1133">Transmembrane helix</keyword>
<dbReference type="RefSeq" id="WP_346761796.1">
    <property type="nucleotide sequence ID" value="NZ_JAUJEB010000009.1"/>
</dbReference>
<evidence type="ECO:0000259" key="2">
    <source>
        <dbReference type="Pfam" id="PF02517"/>
    </source>
</evidence>
<dbReference type="GO" id="GO:0008237">
    <property type="term" value="F:metallopeptidase activity"/>
    <property type="evidence" value="ECO:0007669"/>
    <property type="project" value="UniProtKB-KW"/>
</dbReference>
<dbReference type="PANTHER" id="PTHR39430:SF1">
    <property type="entry name" value="PROTEASE"/>
    <property type="match status" value="1"/>
</dbReference>
<organism evidence="3 4">
    <name type="scientific">Agaribacillus aureus</name>
    <dbReference type="NCBI Taxonomy" id="3051825"/>
    <lineage>
        <taxon>Bacteria</taxon>
        <taxon>Pseudomonadati</taxon>
        <taxon>Bacteroidota</taxon>
        <taxon>Cytophagia</taxon>
        <taxon>Cytophagales</taxon>
        <taxon>Splendidivirgaceae</taxon>
        <taxon>Agaribacillus</taxon>
    </lineage>
</organism>
<evidence type="ECO:0000313" key="4">
    <source>
        <dbReference type="Proteomes" id="UP001172083"/>
    </source>
</evidence>
<dbReference type="EMBL" id="JAUJEB010000009">
    <property type="protein sequence ID" value="MDN5216459.1"/>
    <property type="molecule type" value="Genomic_DNA"/>
</dbReference>